<evidence type="ECO:0000313" key="1">
    <source>
        <dbReference type="EMBL" id="AOS83315.1"/>
    </source>
</evidence>
<dbReference type="NCBIfam" id="TIGR04001">
    <property type="entry name" value="thiol_BshB1"/>
    <property type="match status" value="1"/>
</dbReference>
<dbReference type="AlphaFoldDB" id="A0A1D8D1K7"/>
<dbReference type="InterPro" id="IPR024078">
    <property type="entry name" value="LmbE-like_dom_sf"/>
</dbReference>
<dbReference type="Proteomes" id="UP000095185">
    <property type="component" value="Chromosome"/>
</dbReference>
<sequence>MTLTAPTQPVYALAFGAHPDDVELACGATLLKIMDEGQQVAVCDLTAGEMGTLGTAETRRMEAALATERMGYAAREQLDLGDSELFYSKENLHKIIRIIRKYQPETVICNPPDERHPDHMKASRLVYDACYYAGLRKIETLDGEQPQAAHRPRHLLYYIQFKQLDPHIIVDVSATFERSRGGIEAFGTQFHRKEGSDEPQTMINRKEFLPGLEARARALGEQIGAMYGEGFLLPTALGIGHFTSVFPARS</sequence>
<dbReference type="GO" id="GO:0016811">
    <property type="term" value="F:hydrolase activity, acting on carbon-nitrogen (but not peptide) bonds, in linear amides"/>
    <property type="evidence" value="ECO:0007669"/>
    <property type="project" value="TreeGrafter"/>
</dbReference>
<proteinExistence type="predicted"/>
<keyword evidence="2" id="KW-1185">Reference proteome</keyword>
<dbReference type="SUPFAM" id="SSF102588">
    <property type="entry name" value="LmbE-like"/>
    <property type="match status" value="1"/>
</dbReference>
<dbReference type="EMBL" id="CP017305">
    <property type="protein sequence ID" value="AOS83315.1"/>
    <property type="molecule type" value="Genomic_DNA"/>
</dbReference>
<dbReference type="PANTHER" id="PTHR12993">
    <property type="entry name" value="N-ACETYLGLUCOSAMINYL-PHOSPHATIDYLINOSITOL DE-N-ACETYLASE-RELATED"/>
    <property type="match status" value="1"/>
</dbReference>
<dbReference type="GO" id="GO:0019213">
    <property type="term" value="F:deacetylase activity"/>
    <property type="evidence" value="ECO:0007669"/>
    <property type="project" value="InterPro"/>
</dbReference>
<dbReference type="GO" id="GO:0071793">
    <property type="term" value="P:bacillithiol biosynthetic process"/>
    <property type="evidence" value="ECO:0007669"/>
    <property type="project" value="InterPro"/>
</dbReference>
<reference evidence="1" key="1">
    <citation type="submission" date="2016-09" db="EMBL/GenBank/DDBJ databases">
        <title>Genome sequence of Chlorobaculum limnaeum.</title>
        <authorList>
            <person name="Liu Z."/>
            <person name="Tank M."/>
            <person name="Bryant D.A."/>
        </authorList>
    </citation>
    <scope>NUCLEOTIDE SEQUENCE [LARGE SCALE GENOMIC DNA]</scope>
    <source>
        <strain evidence="1">DSM 1677</strain>
    </source>
</reference>
<dbReference type="Pfam" id="PF02585">
    <property type="entry name" value="PIG-L"/>
    <property type="match status" value="1"/>
</dbReference>
<protein>
    <submittedName>
        <fullName evidence="1">Bacillithiol biosynthesis deacetylase BshB1</fullName>
    </submittedName>
</protein>
<dbReference type="OrthoDB" id="9778719at2"/>
<dbReference type="KEGG" id="clz:BIU88_03645"/>
<dbReference type="InterPro" id="IPR003737">
    <property type="entry name" value="GlcNAc_PI_deacetylase-related"/>
</dbReference>
<evidence type="ECO:0000313" key="2">
    <source>
        <dbReference type="Proteomes" id="UP000095185"/>
    </source>
</evidence>
<dbReference type="InterPro" id="IPR023842">
    <property type="entry name" value="Bacillithiol_biosynth_BshB1"/>
</dbReference>
<dbReference type="PANTHER" id="PTHR12993:SF30">
    <property type="entry name" value="N-ACETYL-ALPHA-D-GLUCOSAMINYL L-MALATE DEACETYLASE 1"/>
    <property type="match status" value="1"/>
</dbReference>
<name>A0A1D8D1K7_CHLLM</name>
<dbReference type="STRING" id="274537.BIU88_03645"/>
<accession>A0A1D8D1K7</accession>
<dbReference type="RefSeq" id="WP_069809037.1">
    <property type="nucleotide sequence ID" value="NZ_CP017305.1"/>
</dbReference>
<gene>
    <name evidence="1" type="ORF">BIU88_03645</name>
</gene>
<organism evidence="1 2">
    <name type="scientific">Chlorobaculum limnaeum</name>
    <dbReference type="NCBI Taxonomy" id="274537"/>
    <lineage>
        <taxon>Bacteria</taxon>
        <taxon>Pseudomonadati</taxon>
        <taxon>Chlorobiota</taxon>
        <taxon>Chlorobiia</taxon>
        <taxon>Chlorobiales</taxon>
        <taxon>Chlorobiaceae</taxon>
        <taxon>Chlorobaculum</taxon>
    </lineage>
</organism>
<dbReference type="Gene3D" id="3.40.50.10320">
    <property type="entry name" value="LmbE-like"/>
    <property type="match status" value="1"/>
</dbReference>